<feature type="region of interest" description="Disordered" evidence="1">
    <location>
        <begin position="72"/>
        <end position="102"/>
    </location>
</feature>
<sequence length="102" mass="11300">MTKRERTFKGGLNGLAQRKLTMKGYRSETQPVIELRIFDQARGRSDHIDLSIPQARQTLRLLLDAIEAATGTACHDRTDPSHSAGREPAGEAMPDVELKAQT</sequence>
<protein>
    <submittedName>
        <fullName evidence="2">Uncharacterized protein</fullName>
    </submittedName>
</protein>
<evidence type="ECO:0000313" key="2">
    <source>
        <dbReference type="EMBL" id="GJD92955.1"/>
    </source>
</evidence>
<dbReference type="EMBL" id="BPQP01000002">
    <property type="protein sequence ID" value="GJD92955.1"/>
    <property type="molecule type" value="Genomic_DNA"/>
</dbReference>
<reference evidence="2" key="1">
    <citation type="journal article" date="2021" name="Front. Microbiol.">
        <title>Comprehensive Comparative Genomics and Phenotyping of Methylobacterium Species.</title>
        <authorList>
            <person name="Alessa O."/>
            <person name="Ogura Y."/>
            <person name="Fujitani Y."/>
            <person name="Takami H."/>
            <person name="Hayashi T."/>
            <person name="Sahin N."/>
            <person name="Tani A."/>
        </authorList>
    </citation>
    <scope>NUCLEOTIDE SEQUENCE</scope>
    <source>
        <strain evidence="2">DSM 19015</strain>
    </source>
</reference>
<accession>A0ABQ4RTS8</accession>
<evidence type="ECO:0000313" key="3">
    <source>
        <dbReference type="Proteomes" id="UP001055125"/>
    </source>
</evidence>
<organism evidence="2 3">
    <name type="scientific">Methylobacterium iners</name>
    <dbReference type="NCBI Taxonomy" id="418707"/>
    <lineage>
        <taxon>Bacteria</taxon>
        <taxon>Pseudomonadati</taxon>
        <taxon>Pseudomonadota</taxon>
        <taxon>Alphaproteobacteria</taxon>
        <taxon>Hyphomicrobiales</taxon>
        <taxon>Methylobacteriaceae</taxon>
        <taxon>Methylobacterium</taxon>
    </lineage>
</organism>
<feature type="compositionally biased region" description="Basic and acidic residues" evidence="1">
    <location>
        <begin position="74"/>
        <end position="89"/>
    </location>
</feature>
<reference evidence="2" key="2">
    <citation type="submission" date="2021-08" db="EMBL/GenBank/DDBJ databases">
        <authorList>
            <person name="Tani A."/>
            <person name="Ola A."/>
            <person name="Ogura Y."/>
            <person name="Katsura K."/>
            <person name="Hayashi T."/>
        </authorList>
    </citation>
    <scope>NUCLEOTIDE SEQUENCE</scope>
    <source>
        <strain evidence="2">DSM 19015</strain>
    </source>
</reference>
<evidence type="ECO:0000256" key="1">
    <source>
        <dbReference type="SAM" id="MobiDB-lite"/>
    </source>
</evidence>
<name>A0ABQ4RTS8_9HYPH</name>
<dbReference type="Proteomes" id="UP001055125">
    <property type="component" value="Unassembled WGS sequence"/>
</dbReference>
<dbReference type="RefSeq" id="WP_238242100.1">
    <property type="nucleotide sequence ID" value="NZ_BPQP01000002.1"/>
</dbReference>
<gene>
    <name evidence="2" type="ORF">OCOJLMKI_0139</name>
</gene>
<proteinExistence type="predicted"/>
<keyword evidence="3" id="KW-1185">Reference proteome</keyword>
<comment type="caution">
    <text evidence="2">The sequence shown here is derived from an EMBL/GenBank/DDBJ whole genome shotgun (WGS) entry which is preliminary data.</text>
</comment>